<feature type="transmembrane region" description="Helical" evidence="9">
    <location>
        <begin position="130"/>
        <end position="154"/>
    </location>
</feature>
<dbReference type="PROSITE" id="PS50850">
    <property type="entry name" value="MFS"/>
    <property type="match status" value="1"/>
</dbReference>
<dbReference type="GO" id="GO:0022857">
    <property type="term" value="F:transmembrane transporter activity"/>
    <property type="evidence" value="ECO:0007669"/>
    <property type="project" value="InterPro"/>
</dbReference>
<dbReference type="SUPFAM" id="SSF103473">
    <property type="entry name" value="MFS general substrate transporter"/>
    <property type="match status" value="1"/>
</dbReference>
<dbReference type="GO" id="GO:0045121">
    <property type="term" value="C:membrane raft"/>
    <property type="evidence" value="ECO:0007669"/>
    <property type="project" value="UniProtKB-ARBA"/>
</dbReference>
<keyword evidence="3 9" id="KW-0812">Transmembrane</keyword>
<dbReference type="Gene3D" id="1.20.1250.20">
    <property type="entry name" value="MFS general substrate transporter like domains"/>
    <property type="match status" value="1"/>
</dbReference>
<feature type="transmembrane region" description="Helical" evidence="9">
    <location>
        <begin position="108"/>
        <end position="124"/>
    </location>
</feature>
<evidence type="ECO:0000256" key="2">
    <source>
        <dbReference type="ARBA" id="ARBA00022448"/>
    </source>
</evidence>
<reference evidence="11" key="1">
    <citation type="submission" date="2011-10" db="EMBL/GenBank/DDBJ databases">
        <authorList>
            <person name="Genoscope - CEA"/>
        </authorList>
    </citation>
    <scope>NUCLEOTIDE SEQUENCE</scope>
</reference>
<gene>
    <name evidence="11" type="primary">Piso0_001196</name>
    <name evidence="11" type="ORF">GNLVRS01_PISO0C13004g</name>
    <name evidence="12" type="ORF">GNLVRS01_PISO0D13071g</name>
</gene>
<accession>G8YSN2</accession>
<feature type="domain" description="Major facilitator superfamily (MFS) profile" evidence="10">
    <location>
        <begin position="42"/>
        <end position="481"/>
    </location>
</feature>
<keyword evidence="4 9" id="KW-1133">Transmembrane helix</keyword>
<dbReference type="Proteomes" id="UP000005222">
    <property type="component" value="Chromosome D"/>
</dbReference>
<dbReference type="GO" id="GO:0001765">
    <property type="term" value="P:membrane raft assembly"/>
    <property type="evidence" value="ECO:0007669"/>
    <property type="project" value="UniProtKB-ARBA"/>
</dbReference>
<comment type="function">
    <text evidence="7">MFS antiporter that does not display functional linkage as drug transporter and performs functions that significantly affect biofilm development and virulence. No substrate for transport has been identified yet, but plays an important role in the growth in the host.</text>
</comment>
<evidence type="ECO:0000256" key="3">
    <source>
        <dbReference type="ARBA" id="ARBA00022692"/>
    </source>
</evidence>
<reference evidence="13" key="2">
    <citation type="journal article" date="2012" name="G3 (Bethesda)">
        <title>Pichia sorbitophila, an interspecies yeast hybrid reveals early steps of genome resolution following polyploidization.</title>
        <authorList>
            <person name="Leh Louis V."/>
            <person name="Despons L."/>
            <person name="Friedrich A."/>
            <person name="Martin T."/>
            <person name="Durrens P."/>
            <person name="Casaregola S."/>
            <person name="Neuveglise C."/>
            <person name="Fairhead C."/>
            <person name="Marck C."/>
            <person name="Cruz J.A."/>
            <person name="Straub M.L."/>
            <person name="Kugler V."/>
            <person name="Sacerdot C."/>
            <person name="Uzunov Z."/>
            <person name="Thierry A."/>
            <person name="Weiss S."/>
            <person name="Bleykasten C."/>
            <person name="De Montigny J."/>
            <person name="Jacques N."/>
            <person name="Jung P."/>
            <person name="Lemaire M."/>
            <person name="Mallet S."/>
            <person name="Morel G."/>
            <person name="Richard G.F."/>
            <person name="Sarkar A."/>
            <person name="Savel G."/>
            <person name="Schacherer J."/>
            <person name="Seret M.L."/>
            <person name="Talla E."/>
            <person name="Samson G."/>
            <person name="Jubin C."/>
            <person name="Poulain J."/>
            <person name="Vacherie B."/>
            <person name="Barbe V."/>
            <person name="Pelletier E."/>
            <person name="Sherman D.J."/>
            <person name="Westhof E."/>
            <person name="Weissenbach J."/>
            <person name="Baret P.V."/>
            <person name="Wincker P."/>
            <person name="Gaillardin C."/>
            <person name="Dujon B."/>
            <person name="Souciet J.L."/>
        </authorList>
    </citation>
    <scope>NUCLEOTIDE SEQUENCE [LARGE SCALE GENOMIC DNA]</scope>
    <source>
        <strain evidence="13">ATCC MYA-4447 / BCRC 22081 / CBS 7064 / NBRC 10061 / NRRL Y-12695</strain>
    </source>
</reference>
<dbReference type="HOGENOM" id="CLU_008455_8_4_1"/>
<feature type="region of interest" description="Disordered" evidence="8">
    <location>
        <begin position="1"/>
        <end position="24"/>
    </location>
</feature>
<evidence type="ECO:0000259" key="10">
    <source>
        <dbReference type="PROSITE" id="PS50850"/>
    </source>
</evidence>
<dbReference type="EMBL" id="FO082057">
    <property type="protein sequence ID" value="CCE78569.1"/>
    <property type="molecule type" value="Genomic_DNA"/>
</dbReference>
<dbReference type="Pfam" id="PF07690">
    <property type="entry name" value="MFS_1"/>
    <property type="match status" value="1"/>
</dbReference>
<evidence type="ECO:0000256" key="6">
    <source>
        <dbReference type="ARBA" id="ARBA00038347"/>
    </source>
</evidence>
<evidence type="ECO:0000256" key="5">
    <source>
        <dbReference type="ARBA" id="ARBA00023136"/>
    </source>
</evidence>
<evidence type="ECO:0000256" key="9">
    <source>
        <dbReference type="SAM" id="Phobius"/>
    </source>
</evidence>
<dbReference type="STRING" id="559304.G8YSN2"/>
<dbReference type="AlphaFoldDB" id="G8YSN2"/>
<feature type="transmembrane region" description="Helical" evidence="9">
    <location>
        <begin position="270"/>
        <end position="294"/>
    </location>
</feature>
<feature type="transmembrane region" description="Helical" evidence="9">
    <location>
        <begin position="42"/>
        <end position="64"/>
    </location>
</feature>
<dbReference type="InParanoid" id="G8YSN2"/>
<name>G8YSN2_PICSO</name>
<dbReference type="OrthoDB" id="440553at2759"/>
<dbReference type="GO" id="GO:0005886">
    <property type="term" value="C:plasma membrane"/>
    <property type="evidence" value="ECO:0007669"/>
    <property type="project" value="TreeGrafter"/>
</dbReference>
<organism evidence="11 13">
    <name type="scientific">Pichia sorbitophila (strain ATCC MYA-4447 / BCRC 22081 / CBS 7064 / NBRC 10061 / NRRL Y-12695)</name>
    <name type="common">Hybrid yeast</name>
    <dbReference type="NCBI Taxonomy" id="559304"/>
    <lineage>
        <taxon>Eukaryota</taxon>
        <taxon>Fungi</taxon>
        <taxon>Dikarya</taxon>
        <taxon>Ascomycota</taxon>
        <taxon>Saccharomycotina</taxon>
        <taxon>Pichiomycetes</taxon>
        <taxon>Debaryomycetaceae</taxon>
        <taxon>Millerozyma</taxon>
    </lineage>
</organism>
<comment type="similarity">
    <text evidence="6">Belongs to the major facilitator superfamily. CAR1 family.</text>
</comment>
<feature type="transmembrane region" description="Helical" evidence="9">
    <location>
        <begin position="166"/>
        <end position="188"/>
    </location>
</feature>
<feature type="transmembrane region" description="Helical" evidence="9">
    <location>
        <begin position="462"/>
        <end position="480"/>
    </location>
</feature>
<dbReference type="PANTHER" id="PTHR23502">
    <property type="entry name" value="MAJOR FACILITATOR SUPERFAMILY"/>
    <property type="match status" value="1"/>
</dbReference>
<dbReference type="Proteomes" id="UP000005222">
    <property type="component" value="Chromosome C"/>
</dbReference>
<dbReference type="GO" id="GO:0055088">
    <property type="term" value="P:lipid homeostasis"/>
    <property type="evidence" value="ECO:0007669"/>
    <property type="project" value="UniProtKB-ARBA"/>
</dbReference>
<dbReference type="InterPro" id="IPR011701">
    <property type="entry name" value="MFS"/>
</dbReference>
<feature type="transmembrane region" description="Helical" evidence="9">
    <location>
        <begin position="194"/>
        <end position="216"/>
    </location>
</feature>
<dbReference type="EMBL" id="FO082056">
    <property type="protein sequence ID" value="CCE79155.1"/>
    <property type="molecule type" value="Genomic_DNA"/>
</dbReference>
<dbReference type="OMA" id="PITHAPF"/>
<comment type="subcellular location">
    <subcellularLocation>
        <location evidence="1">Membrane</location>
        <topology evidence="1">Multi-pass membrane protein</topology>
    </subcellularLocation>
</comment>
<evidence type="ECO:0000256" key="1">
    <source>
        <dbReference type="ARBA" id="ARBA00004141"/>
    </source>
</evidence>
<dbReference type="InterPro" id="IPR020846">
    <property type="entry name" value="MFS_dom"/>
</dbReference>
<evidence type="ECO:0000256" key="7">
    <source>
        <dbReference type="ARBA" id="ARBA00053949"/>
    </source>
</evidence>
<evidence type="ECO:0000256" key="4">
    <source>
        <dbReference type="ARBA" id="ARBA00022989"/>
    </source>
</evidence>
<evidence type="ECO:0000313" key="11">
    <source>
        <dbReference type="EMBL" id="CCE78569.1"/>
    </source>
</evidence>
<keyword evidence="2" id="KW-0813">Transport</keyword>
<sequence length="481" mass="52660">MDKDVEKDVEKQNSSNEHDDAEKTAEQDTEYCILTSLEKTGIVIILGLTALWSTLSSSIYFPALPSLSKDFDADPGLMNVSVVVYLICQGMVPTFFGPVADSFGRRPSILFCLSGYVAICAGLSKCKYFWQLVVLRCFQAAFIAPTVSIGFGVVGDMCTRQTRGSYVGYVSGITISGQGFGGLIGAGLANRFSWRGIFVFTSIGSGCVLVLNFFFLPETNRKLVGNLSVIPKRVWNKSPALLLLRDRLTKGNGQYTQSISRLSFFTPFKILLNFKVFLILVACGLQFATFTMMLTSLSTTLQSKYNYTIIDVGLCYLAPGMGTVCGSVSSGKILDWLFKRRKAAYDQLCMNLEEHEKPKFDIYKVRLEASYIPSILGICASVVFGWCIQNRVNVAPVLIAAFILTFCTICIMSCLTTLLVDLYPGDSSSSTSCMNLSRCLLGAAGVGALNRLVQVMGEGGCYTMMAGFCFVSNVFVYLLLR</sequence>
<feature type="transmembrane region" description="Helical" evidence="9">
    <location>
        <begin position="76"/>
        <end position="96"/>
    </location>
</feature>
<dbReference type="eggNOG" id="KOG0255">
    <property type="taxonomic scope" value="Eukaryota"/>
</dbReference>
<keyword evidence="5 9" id="KW-0472">Membrane</keyword>
<dbReference type="FunFam" id="1.20.1250.20:FF:000172">
    <property type="entry name" value="MFS multidrug resistance transporter"/>
    <property type="match status" value="1"/>
</dbReference>
<dbReference type="FunCoup" id="G8YSN2">
    <property type="interactions" value="174"/>
</dbReference>
<evidence type="ECO:0000313" key="13">
    <source>
        <dbReference type="Proteomes" id="UP000005222"/>
    </source>
</evidence>
<evidence type="ECO:0000256" key="8">
    <source>
        <dbReference type="SAM" id="MobiDB-lite"/>
    </source>
</evidence>
<evidence type="ECO:0000313" key="12">
    <source>
        <dbReference type="EMBL" id="CCE79155.1"/>
    </source>
</evidence>
<dbReference type="PANTHER" id="PTHR23502:SF51">
    <property type="entry name" value="QUINIDINE RESISTANCE PROTEIN 1-RELATED"/>
    <property type="match status" value="1"/>
</dbReference>
<keyword evidence="13" id="KW-1185">Reference proteome</keyword>
<protein>
    <submittedName>
        <fullName evidence="11">Piso0_001196 protein</fullName>
    </submittedName>
</protein>
<feature type="transmembrane region" description="Helical" evidence="9">
    <location>
        <begin position="395"/>
        <end position="420"/>
    </location>
</feature>
<proteinExistence type="inferred from homology"/>
<dbReference type="InterPro" id="IPR036259">
    <property type="entry name" value="MFS_trans_sf"/>
</dbReference>